<dbReference type="InterPro" id="IPR059100">
    <property type="entry name" value="TSP3_bac"/>
</dbReference>
<evidence type="ECO:0000256" key="1">
    <source>
        <dbReference type="ARBA" id="ARBA00004613"/>
    </source>
</evidence>
<keyword evidence="2" id="KW-0964">Secreted</keyword>
<evidence type="ECO:0000256" key="3">
    <source>
        <dbReference type="ARBA" id="ARBA00022729"/>
    </source>
</evidence>
<protein>
    <recommendedName>
        <fullName evidence="8">EF-hand domain-containing protein</fullName>
    </recommendedName>
</protein>
<accession>A0A2M7V4J7</accession>
<evidence type="ECO:0008006" key="8">
    <source>
        <dbReference type="Google" id="ProtNLM"/>
    </source>
</evidence>
<dbReference type="Proteomes" id="UP000230078">
    <property type="component" value="Unassembled WGS sequence"/>
</dbReference>
<dbReference type="Pfam" id="PF18884">
    <property type="entry name" value="TSP3_bac"/>
    <property type="match status" value="1"/>
</dbReference>
<dbReference type="PROSITE" id="PS51257">
    <property type="entry name" value="PROKAR_LIPOPROTEIN"/>
    <property type="match status" value="1"/>
</dbReference>
<reference evidence="7" key="1">
    <citation type="submission" date="2017-09" db="EMBL/GenBank/DDBJ databases">
        <title>Depth-based differentiation of microbial function through sediment-hosted aquifers and enrichment of novel symbionts in the deep terrestrial subsurface.</title>
        <authorList>
            <person name="Probst A.J."/>
            <person name="Ladd B."/>
            <person name="Jarett J.K."/>
            <person name="Geller-Mcgrath D.E."/>
            <person name="Sieber C.M.K."/>
            <person name="Emerson J.B."/>
            <person name="Anantharaman K."/>
            <person name="Thomas B.C."/>
            <person name="Malmstrom R."/>
            <person name="Stieglmeier M."/>
            <person name="Klingl A."/>
            <person name="Woyke T."/>
            <person name="Ryan C.M."/>
            <person name="Banfield J.F."/>
        </authorList>
    </citation>
    <scope>NUCLEOTIDE SEQUENCE [LARGE SCALE GENOMIC DNA]</scope>
</reference>
<evidence type="ECO:0000256" key="4">
    <source>
        <dbReference type="ARBA" id="ARBA00022837"/>
    </source>
</evidence>
<comment type="caution">
    <text evidence="6">The sequence shown here is derived from an EMBL/GenBank/DDBJ whole genome shotgun (WGS) entry which is preliminary data.</text>
</comment>
<organism evidence="6 7">
    <name type="scientific">Candidatus Magasanikbacteria bacterium CG_4_10_14_0_2_um_filter_41_31</name>
    <dbReference type="NCBI Taxonomy" id="1974639"/>
    <lineage>
        <taxon>Bacteria</taxon>
        <taxon>Candidatus Magasanikiibacteriota</taxon>
    </lineage>
</organism>
<keyword evidence="4" id="KW-0106">Calcium</keyword>
<proteinExistence type="predicted"/>
<keyword evidence="3 5" id="KW-0732">Signal</keyword>
<evidence type="ECO:0000256" key="5">
    <source>
        <dbReference type="SAM" id="SignalP"/>
    </source>
</evidence>
<feature type="signal peptide" evidence="5">
    <location>
        <begin position="1"/>
        <end position="28"/>
    </location>
</feature>
<feature type="chain" id="PRO_5014973737" description="EF-hand domain-containing protein" evidence="5">
    <location>
        <begin position="29"/>
        <end position="509"/>
    </location>
</feature>
<dbReference type="EMBL" id="PFPI01000025">
    <property type="protein sequence ID" value="PIZ93447.1"/>
    <property type="molecule type" value="Genomic_DNA"/>
</dbReference>
<gene>
    <name evidence="6" type="ORF">COX83_01860</name>
</gene>
<evidence type="ECO:0000256" key="2">
    <source>
        <dbReference type="ARBA" id="ARBA00022525"/>
    </source>
</evidence>
<comment type="subcellular location">
    <subcellularLocation>
        <location evidence="1">Secreted</location>
    </subcellularLocation>
</comment>
<dbReference type="AlphaFoldDB" id="A0A2M7V4J7"/>
<evidence type="ECO:0000313" key="7">
    <source>
        <dbReference type="Proteomes" id="UP000230078"/>
    </source>
</evidence>
<evidence type="ECO:0000313" key="6">
    <source>
        <dbReference type="EMBL" id="PIZ93447.1"/>
    </source>
</evidence>
<name>A0A2M7V4J7_9BACT</name>
<sequence length="509" mass="57344">MKRKNQASLLATIGCLLVSVLYMTDTRAATKEIVINDDDTQTASRDVVLEFNAPTGVTLMRVSESYSPAAISWSPYRKKIAWTLSRNEGAKTVYVQFRYRDGSTTEIYKDAIALVASDDTDPQKVVINGGETSTKSRKVTLSLTYNKDTEDIFISNTREFAAFNRYEPTAKIEWTLATGGGEKTVYVQFMKANDDYQTVQDTIDYEEQPNEIPGGTVVQSPDSQMYYLGFDGQIHPFLHASVFHSWFDSISDAKIQTVTNVELRQYQVGKSVCIRGGTWLVKFGNLSQIYASELGCRLVPLLSDVEAQLIYGEQWRKRIVVLSEIEIANYTILDRGVEDKDNKIVDKDKDGVDALTEDLYGSNDRLPDSDGDGLTDVEEIAVWFTDPIDSDTDNDGVRDKEQVLTEFLPSIKEKKERIGTGIYQYPGGLLILSQDDGKYYMSHVDGFTYYMSRRTSDNIFTSNNFDTTFIVPSSSQLSFTVRTRWYVEANADVLKYPSLITKLGNLYAL</sequence>